<dbReference type="Gene3D" id="1.10.533.10">
    <property type="entry name" value="Death Domain, Fas"/>
    <property type="match status" value="2"/>
</dbReference>
<evidence type="ECO:0000313" key="3">
    <source>
        <dbReference type="EnsemblMetazoa" id="Aqu2.1.17967_001"/>
    </source>
</evidence>
<dbReference type="EnsemblMetazoa" id="XM_020002440.1">
    <property type="protein sequence ID" value="XP_019857999.1"/>
    <property type="gene ID" value="LOC109586269"/>
</dbReference>
<gene>
    <name evidence="3" type="primary">109586269</name>
</gene>
<feature type="domain" description="CARD" evidence="2">
    <location>
        <begin position="1"/>
        <end position="70"/>
    </location>
</feature>
<dbReference type="Pfam" id="PF00619">
    <property type="entry name" value="CARD"/>
    <property type="match status" value="1"/>
</dbReference>
<dbReference type="InterPro" id="IPR000488">
    <property type="entry name" value="Death_dom"/>
</dbReference>
<feature type="domain" description="Death" evidence="1">
    <location>
        <begin position="372"/>
        <end position="456"/>
    </location>
</feature>
<dbReference type="PROSITE" id="PS50209">
    <property type="entry name" value="CARD"/>
    <property type="match status" value="1"/>
</dbReference>
<dbReference type="InterPro" id="IPR016729">
    <property type="entry name" value="FADD"/>
</dbReference>
<name>A0A1X7TS22_AMPQE</name>
<dbReference type="Proteomes" id="UP000007879">
    <property type="component" value="Unassembled WGS sequence"/>
</dbReference>
<dbReference type="SUPFAM" id="SSF47986">
    <property type="entry name" value="DEATH domain"/>
    <property type="match status" value="2"/>
</dbReference>
<evidence type="ECO:0000313" key="4">
    <source>
        <dbReference type="Proteomes" id="UP000007879"/>
    </source>
</evidence>
<dbReference type="GO" id="GO:0007165">
    <property type="term" value="P:signal transduction"/>
    <property type="evidence" value="ECO:0007669"/>
    <property type="project" value="InterPro"/>
</dbReference>
<dbReference type="PROSITE" id="PS50017">
    <property type="entry name" value="DEATH_DOMAIN"/>
    <property type="match status" value="1"/>
</dbReference>
<accession>A0A1X7TS22</accession>
<keyword evidence="4" id="KW-1185">Reference proteome</keyword>
<dbReference type="AlphaFoldDB" id="A0A1X7TS22"/>
<dbReference type="CDD" id="cd01670">
    <property type="entry name" value="Death"/>
    <property type="match status" value="1"/>
</dbReference>
<dbReference type="InterPro" id="IPR011029">
    <property type="entry name" value="DEATH-like_dom_sf"/>
</dbReference>
<dbReference type="KEGG" id="aqu:109586269"/>
<protein>
    <recommendedName>
        <fullName evidence="5">Death domain-containing protein</fullName>
    </recommendedName>
</protein>
<organism evidence="3">
    <name type="scientific">Amphimedon queenslandica</name>
    <name type="common">Sponge</name>
    <dbReference type="NCBI Taxonomy" id="400682"/>
    <lineage>
        <taxon>Eukaryota</taxon>
        <taxon>Metazoa</taxon>
        <taxon>Porifera</taxon>
        <taxon>Demospongiae</taxon>
        <taxon>Heteroscleromorpha</taxon>
        <taxon>Haplosclerida</taxon>
        <taxon>Niphatidae</taxon>
        <taxon>Amphimedon</taxon>
    </lineage>
</organism>
<dbReference type="InterPro" id="IPR001315">
    <property type="entry name" value="CARD"/>
</dbReference>
<dbReference type="GO" id="GO:0042981">
    <property type="term" value="P:regulation of apoptotic process"/>
    <property type="evidence" value="ECO:0007669"/>
    <property type="project" value="InterPro"/>
</dbReference>
<dbReference type="Pfam" id="PF00531">
    <property type="entry name" value="Death"/>
    <property type="match status" value="1"/>
</dbReference>
<evidence type="ECO:0000259" key="1">
    <source>
        <dbReference type="PROSITE" id="PS50017"/>
    </source>
</evidence>
<reference evidence="4" key="1">
    <citation type="journal article" date="2010" name="Nature">
        <title>The Amphimedon queenslandica genome and the evolution of animal complexity.</title>
        <authorList>
            <person name="Srivastava M."/>
            <person name="Simakov O."/>
            <person name="Chapman J."/>
            <person name="Fahey B."/>
            <person name="Gauthier M.E."/>
            <person name="Mitros T."/>
            <person name="Richards G.S."/>
            <person name="Conaco C."/>
            <person name="Dacre M."/>
            <person name="Hellsten U."/>
            <person name="Larroux C."/>
            <person name="Putnam N.H."/>
            <person name="Stanke M."/>
            <person name="Adamska M."/>
            <person name="Darling A."/>
            <person name="Degnan S.M."/>
            <person name="Oakley T.H."/>
            <person name="Plachetzki D.C."/>
            <person name="Zhai Y."/>
            <person name="Adamski M."/>
            <person name="Calcino A."/>
            <person name="Cummins S.F."/>
            <person name="Goodstein D.M."/>
            <person name="Harris C."/>
            <person name="Jackson D.J."/>
            <person name="Leys S.P."/>
            <person name="Shu S."/>
            <person name="Woodcroft B.J."/>
            <person name="Vervoort M."/>
            <person name="Kosik K.S."/>
            <person name="Manning G."/>
            <person name="Degnan B.M."/>
            <person name="Rokhsar D.S."/>
        </authorList>
    </citation>
    <scope>NUCLEOTIDE SEQUENCE [LARGE SCALE GENOMIC DNA]</scope>
</reference>
<sequence>MTNLRENYLVLLQSLEVDPVLPFLYAEGLLTRAEYDRLQSPEMMAQDRKTRADHLLRLLPNKGKNYFQKFCICIGKSGQIELLEKIGFDLTLLPAEKPLRTFENQSGPARESDRLKPVQIHLQGAHFNPVPLIYQETTPTSQGEPTPKTQRILILYSNDPQVSSLPPDVRHTQDEYLKRVSDFVQTLQMFSTVSGTDGRSYSAYKCIYDVDESQREHIQNFNVWSFENLETCDAIILLMSPSIGEVLRGRSPVLEMEKGVADSHTLINVLPRKRVIPVYLNMPKVADWLPVFLKSTPSYFIDLLGFQSGMSTVTSEEEFGRRSYLLLDEDPNLKEMRDLLAVLRREPPPENPTTVFAVPPPKSSDLKSQGIPTKYLDLVTRMIPHIWDRVGLKLGFTLMEIESIRSRNKDDPEQSIHSMFSKWQERDGAEATIDILIKVLQELRLNGVVYKVKAEVEKDKQKEKK</sequence>
<proteinExistence type="predicted"/>
<evidence type="ECO:0000259" key="2">
    <source>
        <dbReference type="PROSITE" id="PS50209"/>
    </source>
</evidence>
<dbReference type="CDD" id="cd01671">
    <property type="entry name" value="CARD"/>
    <property type="match status" value="1"/>
</dbReference>
<dbReference type="EnsemblMetazoa" id="Aqu2.1.17967_001">
    <property type="protein sequence ID" value="Aqu2.1.17967_001"/>
    <property type="gene ID" value="Aqu2.1.17967"/>
</dbReference>
<reference evidence="3" key="2">
    <citation type="submission" date="2017-05" db="UniProtKB">
        <authorList>
            <consortium name="EnsemblMetazoa"/>
        </authorList>
    </citation>
    <scope>IDENTIFICATION</scope>
</reference>
<evidence type="ECO:0008006" key="5">
    <source>
        <dbReference type="Google" id="ProtNLM"/>
    </source>
</evidence>
<dbReference type="PANTHER" id="PTHR15077">
    <property type="entry name" value="FAS-ASSOCIATING DEATH DOMAIN-CONTAINING PROTEIN FADD"/>
    <property type="match status" value="1"/>
</dbReference>
<dbReference type="InParanoid" id="A0A1X7TS22"/>